<evidence type="ECO:0000313" key="2">
    <source>
        <dbReference type="EMBL" id="BDU75134.1"/>
    </source>
</evidence>
<gene>
    <name evidence="2" type="ORF">METESE_00920</name>
</gene>
<feature type="domain" description="N-acetyltransferase" evidence="1">
    <location>
        <begin position="95"/>
        <end position="145"/>
    </location>
</feature>
<dbReference type="InterPro" id="IPR016181">
    <property type="entry name" value="Acyl_CoA_acyltransferase"/>
</dbReference>
<name>A0AA48GS31_9BACT</name>
<proteinExistence type="predicted"/>
<dbReference type="EMBL" id="AP027081">
    <property type="protein sequence ID" value="BDU75134.1"/>
    <property type="molecule type" value="Genomic_DNA"/>
</dbReference>
<keyword evidence="3" id="KW-1185">Reference proteome</keyword>
<protein>
    <recommendedName>
        <fullName evidence="1">N-acetyltransferase domain-containing protein</fullName>
    </recommendedName>
</protein>
<dbReference type="Proteomes" id="UP001228113">
    <property type="component" value="Chromosome"/>
</dbReference>
<dbReference type="Gene3D" id="3.40.630.30">
    <property type="match status" value="1"/>
</dbReference>
<reference evidence="2" key="1">
    <citation type="journal article" date="2023" name="Int. J. Syst. Evol. Microbiol.">
        <title>Mesoterricola silvestris gen. nov., sp. nov., Mesoterricola sediminis sp. nov., Geothrix oryzae sp. nov., Geothrix edaphica sp. nov., Geothrix rubra sp. nov., and Geothrix limicola sp. nov., six novel members of Acidobacteriota isolated from soils.</title>
        <authorList>
            <person name="Itoh H."/>
            <person name="Sugisawa Y."/>
            <person name="Mise K."/>
            <person name="Xu Z."/>
            <person name="Kuniyasu M."/>
            <person name="Ushijima N."/>
            <person name="Kawano K."/>
            <person name="Kobayashi E."/>
            <person name="Shiratori Y."/>
            <person name="Masuda Y."/>
            <person name="Senoo K."/>
        </authorList>
    </citation>
    <scope>NUCLEOTIDE SEQUENCE</scope>
    <source>
        <strain evidence="2">W786</strain>
    </source>
</reference>
<evidence type="ECO:0000259" key="1">
    <source>
        <dbReference type="Pfam" id="PF00583"/>
    </source>
</evidence>
<dbReference type="KEGG" id="msea:METESE_00920"/>
<dbReference type="RefSeq" id="WP_243335133.1">
    <property type="nucleotide sequence ID" value="NZ_AP027081.1"/>
</dbReference>
<sequence>MDYLFYLREGPGAAPGPETGLEVEVWRPTLLRPLRAGLPLLPFAAWSAFHFARVFATRDYRVLLLAGPEGPVHRTCLLPAHFRFPFMVPGDLQAAALWTRGDLRGRGIALAGLRAALATVGEHRVWYMVREDNLPSIRLAEKAGFAFHARGGRRRGALAGLLDRFELQA</sequence>
<organism evidence="2 3">
    <name type="scientific">Mesoterricola sediminis</name>
    <dbReference type="NCBI Taxonomy" id="2927980"/>
    <lineage>
        <taxon>Bacteria</taxon>
        <taxon>Pseudomonadati</taxon>
        <taxon>Acidobacteriota</taxon>
        <taxon>Holophagae</taxon>
        <taxon>Holophagales</taxon>
        <taxon>Holophagaceae</taxon>
        <taxon>Mesoterricola</taxon>
    </lineage>
</organism>
<dbReference type="InterPro" id="IPR000182">
    <property type="entry name" value="GNAT_dom"/>
</dbReference>
<dbReference type="AlphaFoldDB" id="A0AA48GS31"/>
<dbReference type="Pfam" id="PF00583">
    <property type="entry name" value="Acetyltransf_1"/>
    <property type="match status" value="1"/>
</dbReference>
<dbReference type="SUPFAM" id="SSF55729">
    <property type="entry name" value="Acyl-CoA N-acyltransferases (Nat)"/>
    <property type="match status" value="1"/>
</dbReference>
<accession>A0AA48GS31</accession>
<evidence type="ECO:0000313" key="3">
    <source>
        <dbReference type="Proteomes" id="UP001228113"/>
    </source>
</evidence>
<dbReference type="GO" id="GO:0016747">
    <property type="term" value="F:acyltransferase activity, transferring groups other than amino-acyl groups"/>
    <property type="evidence" value="ECO:0007669"/>
    <property type="project" value="InterPro"/>
</dbReference>